<keyword evidence="1" id="KW-0597">Phosphoprotein</keyword>
<evidence type="ECO:0000313" key="3">
    <source>
        <dbReference type="EMBL" id="MDR6765357.1"/>
    </source>
</evidence>
<feature type="modified residue" description="4-aspartylphosphate" evidence="1">
    <location>
        <position position="55"/>
    </location>
</feature>
<dbReference type="SUPFAM" id="SSF52172">
    <property type="entry name" value="CheY-like"/>
    <property type="match status" value="1"/>
</dbReference>
<dbReference type="Pfam" id="PF00072">
    <property type="entry name" value="Response_reg"/>
    <property type="match status" value="1"/>
</dbReference>
<evidence type="ECO:0000256" key="1">
    <source>
        <dbReference type="PROSITE-ProRule" id="PRU00169"/>
    </source>
</evidence>
<organism evidence="3 6">
    <name type="scientific">Acidovorax delafieldii</name>
    <name type="common">Pseudomonas delafieldii</name>
    <dbReference type="NCBI Taxonomy" id="47920"/>
    <lineage>
        <taxon>Bacteria</taxon>
        <taxon>Pseudomonadati</taxon>
        <taxon>Pseudomonadota</taxon>
        <taxon>Betaproteobacteria</taxon>
        <taxon>Burkholderiales</taxon>
        <taxon>Comamonadaceae</taxon>
        <taxon>Acidovorax</taxon>
    </lineage>
</organism>
<sequence>MSLRLLIVDDSRMSRLILQGLVLQAHPDWTIMHASSGEEALQQVRESPVDLVSMDFNMHGMNGLDAALALRQLLPQVPIAILTANVQTAVQERIEEAGMVFIAKPITAQAVQQLAALAGA</sequence>
<reference evidence="3 5" key="1">
    <citation type="submission" date="2023-07" db="EMBL/GenBank/DDBJ databases">
        <title>Sorghum-associated microbial communities from plants grown in Nebraska, USA.</title>
        <authorList>
            <person name="Schachtman D."/>
        </authorList>
    </citation>
    <scope>NUCLEOTIDE SEQUENCE</scope>
    <source>
        <strain evidence="4 5">BE105</strain>
        <strain evidence="3">BE69</strain>
    </source>
</reference>
<dbReference type="AlphaFoldDB" id="A0AAJ2BW59"/>
<proteinExistence type="predicted"/>
<keyword evidence="5" id="KW-1185">Reference proteome</keyword>
<dbReference type="SMART" id="SM00448">
    <property type="entry name" value="REC"/>
    <property type="match status" value="1"/>
</dbReference>
<comment type="caution">
    <text evidence="3">The sequence shown here is derived from an EMBL/GenBank/DDBJ whole genome shotgun (WGS) entry which is preliminary data.</text>
</comment>
<feature type="domain" description="Response regulatory" evidence="2">
    <location>
        <begin position="4"/>
        <end position="119"/>
    </location>
</feature>
<protein>
    <submittedName>
        <fullName evidence="3">CheY-like chemotaxis protein</fullName>
    </submittedName>
</protein>
<dbReference type="EMBL" id="JAVDTL010000001">
    <property type="protein sequence ID" value="MDR6765357.1"/>
    <property type="molecule type" value="Genomic_DNA"/>
</dbReference>
<evidence type="ECO:0000313" key="6">
    <source>
        <dbReference type="Proteomes" id="UP001253458"/>
    </source>
</evidence>
<dbReference type="PANTHER" id="PTHR43228">
    <property type="entry name" value="TWO-COMPONENT RESPONSE REGULATOR"/>
    <property type="match status" value="1"/>
</dbReference>
<dbReference type="GO" id="GO:0000160">
    <property type="term" value="P:phosphorelay signal transduction system"/>
    <property type="evidence" value="ECO:0007669"/>
    <property type="project" value="InterPro"/>
</dbReference>
<dbReference type="PANTHER" id="PTHR43228:SF1">
    <property type="entry name" value="TWO-COMPONENT RESPONSE REGULATOR ARR22"/>
    <property type="match status" value="1"/>
</dbReference>
<evidence type="ECO:0000313" key="5">
    <source>
        <dbReference type="Proteomes" id="UP001249076"/>
    </source>
</evidence>
<name>A0AAJ2BW59_ACIDE</name>
<dbReference type="InterPro" id="IPR001789">
    <property type="entry name" value="Sig_transdc_resp-reg_receiver"/>
</dbReference>
<dbReference type="PROSITE" id="PS50110">
    <property type="entry name" value="RESPONSE_REGULATORY"/>
    <property type="match status" value="1"/>
</dbReference>
<accession>A0AAJ2BW59</accession>
<evidence type="ECO:0000313" key="4">
    <source>
        <dbReference type="EMBL" id="MDR6835795.1"/>
    </source>
</evidence>
<dbReference type="Gene3D" id="3.40.50.2300">
    <property type="match status" value="1"/>
</dbReference>
<dbReference type="RefSeq" id="WP_209816523.1">
    <property type="nucleotide sequence ID" value="NZ_JAVDTL010000001.1"/>
</dbReference>
<evidence type="ECO:0000259" key="2">
    <source>
        <dbReference type="PROSITE" id="PS50110"/>
    </source>
</evidence>
<dbReference type="InterPro" id="IPR052048">
    <property type="entry name" value="ST_Response_Regulator"/>
</dbReference>
<dbReference type="InterPro" id="IPR011006">
    <property type="entry name" value="CheY-like_superfamily"/>
</dbReference>
<dbReference type="CDD" id="cd17546">
    <property type="entry name" value="REC_hyHK_CKI1_RcsC-like"/>
    <property type="match status" value="1"/>
</dbReference>
<gene>
    <name evidence="3" type="ORF">J2W88_000615</name>
    <name evidence="4" type="ORF">J2W93_000616</name>
</gene>
<dbReference type="EMBL" id="JAVDTS010000001">
    <property type="protein sequence ID" value="MDR6835795.1"/>
    <property type="molecule type" value="Genomic_DNA"/>
</dbReference>
<dbReference type="Proteomes" id="UP001253458">
    <property type="component" value="Unassembled WGS sequence"/>
</dbReference>
<dbReference type="Proteomes" id="UP001249076">
    <property type="component" value="Unassembled WGS sequence"/>
</dbReference>